<protein>
    <submittedName>
        <fullName evidence="2">Uncharacterized protein</fullName>
    </submittedName>
</protein>
<evidence type="ECO:0000313" key="3">
    <source>
        <dbReference type="Proteomes" id="UP001066276"/>
    </source>
</evidence>
<organism evidence="2 3">
    <name type="scientific">Pleurodeles waltl</name>
    <name type="common">Iberian ribbed newt</name>
    <dbReference type="NCBI Taxonomy" id="8319"/>
    <lineage>
        <taxon>Eukaryota</taxon>
        <taxon>Metazoa</taxon>
        <taxon>Chordata</taxon>
        <taxon>Craniata</taxon>
        <taxon>Vertebrata</taxon>
        <taxon>Euteleostomi</taxon>
        <taxon>Amphibia</taxon>
        <taxon>Batrachia</taxon>
        <taxon>Caudata</taxon>
        <taxon>Salamandroidea</taxon>
        <taxon>Salamandridae</taxon>
        <taxon>Pleurodelinae</taxon>
        <taxon>Pleurodeles</taxon>
    </lineage>
</organism>
<dbReference type="AlphaFoldDB" id="A0AAV7L1H0"/>
<gene>
    <name evidence="2" type="ORF">NDU88_004454</name>
</gene>
<dbReference type="EMBL" id="JANPWB010000016">
    <property type="protein sequence ID" value="KAJ1084302.1"/>
    <property type="molecule type" value="Genomic_DNA"/>
</dbReference>
<proteinExistence type="predicted"/>
<name>A0AAV7L1H0_PLEWA</name>
<sequence length="98" mass="10814">MPVNCLLGNDLWDFPWKEVEHRSHLEMLGLPGWLRVSTRSIAARQGNQKPLEPETVAQVTTKKMKGRGRGKPVPEVPTVREEAEPEGYVPEPTGGTGG</sequence>
<comment type="caution">
    <text evidence="2">The sequence shown here is derived from an EMBL/GenBank/DDBJ whole genome shotgun (WGS) entry which is preliminary data.</text>
</comment>
<feature type="region of interest" description="Disordered" evidence="1">
    <location>
        <begin position="61"/>
        <end position="98"/>
    </location>
</feature>
<evidence type="ECO:0000256" key="1">
    <source>
        <dbReference type="SAM" id="MobiDB-lite"/>
    </source>
</evidence>
<evidence type="ECO:0000313" key="2">
    <source>
        <dbReference type="EMBL" id="KAJ1084302.1"/>
    </source>
</evidence>
<accession>A0AAV7L1H0</accession>
<keyword evidence="3" id="KW-1185">Reference proteome</keyword>
<dbReference type="Proteomes" id="UP001066276">
    <property type="component" value="Chromosome 12"/>
</dbReference>
<reference evidence="2" key="1">
    <citation type="journal article" date="2022" name="bioRxiv">
        <title>Sequencing and chromosome-scale assembly of the giantPleurodeles waltlgenome.</title>
        <authorList>
            <person name="Brown T."/>
            <person name="Elewa A."/>
            <person name="Iarovenko S."/>
            <person name="Subramanian E."/>
            <person name="Araus A.J."/>
            <person name="Petzold A."/>
            <person name="Susuki M."/>
            <person name="Suzuki K.-i.T."/>
            <person name="Hayashi T."/>
            <person name="Toyoda A."/>
            <person name="Oliveira C."/>
            <person name="Osipova E."/>
            <person name="Leigh N.D."/>
            <person name="Simon A."/>
            <person name="Yun M.H."/>
        </authorList>
    </citation>
    <scope>NUCLEOTIDE SEQUENCE</scope>
    <source>
        <strain evidence="2">20211129_DDA</strain>
        <tissue evidence="2">Liver</tissue>
    </source>
</reference>